<dbReference type="InterPro" id="IPR000999">
    <property type="entry name" value="RNase_III_dom"/>
</dbReference>
<feature type="domain" description="Helicase ATP-binding" evidence="23">
    <location>
        <begin position="122"/>
        <end position="303"/>
    </location>
</feature>
<dbReference type="SMART" id="SM00490">
    <property type="entry name" value="HELICc"/>
    <property type="match status" value="1"/>
</dbReference>
<evidence type="ECO:0000256" key="5">
    <source>
        <dbReference type="ARBA" id="ARBA00022723"/>
    </source>
</evidence>
<evidence type="ECO:0000256" key="13">
    <source>
        <dbReference type="ARBA" id="ARBA00022884"/>
    </source>
</evidence>
<dbReference type="InterPro" id="IPR038248">
    <property type="entry name" value="Dicer_dimer_sf"/>
</dbReference>
<dbReference type="InterPro" id="IPR056755">
    <property type="entry name" value="DSRM_2"/>
</dbReference>
<dbReference type="Gene3D" id="3.40.50.300">
    <property type="entry name" value="P-loop containing nucleotide triphosphate hydrolases"/>
    <property type="match status" value="2"/>
</dbReference>
<evidence type="ECO:0000256" key="6">
    <source>
        <dbReference type="ARBA" id="ARBA00022737"/>
    </source>
</evidence>
<name>A0ABR3SFQ6_9PEZI</name>
<evidence type="ECO:0000259" key="22">
    <source>
        <dbReference type="PROSITE" id="PS50821"/>
    </source>
</evidence>
<evidence type="ECO:0000256" key="12">
    <source>
        <dbReference type="ARBA" id="ARBA00022842"/>
    </source>
</evidence>
<feature type="domain" description="Helicase C-terminal" evidence="24">
    <location>
        <begin position="442"/>
        <end position="605"/>
    </location>
</feature>
<feature type="domain" description="DRBM" evidence="20">
    <location>
        <begin position="1432"/>
        <end position="1504"/>
    </location>
</feature>
<dbReference type="PROSITE" id="PS51192">
    <property type="entry name" value="HELICASE_ATP_BIND_1"/>
    <property type="match status" value="1"/>
</dbReference>
<comment type="similarity">
    <text evidence="16 17">Belongs to the helicase family. Dicer subfamily.</text>
</comment>
<sequence length="1555" mass="177576">MDGISPHPAAAVSRDNSADPVQSHGSTETTARHTTNKTQYPDNSDSDDDLPSSGPAQNAAEKKRKQHAMFNSWVTRKAETVTKQEVTEALKTADDDALSIRNLLAKQDSNIVTDPREYQLELFERAKDENVIAVLDTGSGKTLISVLLLKHTIDKELEDRASGKAPRISFFLVDSVTLVFQQFAVLETNIDQKVERFCGAMGCDLWSKQTWNKHFEQNMVIVCTAEVLAQCLMHSFITMEQINLLIFDEAHHAKKGHSYAKIIKEYYLPVEEARRPKVFGMTASPVDAKVDVVQAASELETLLHCRIATTANLDLLRKTISRPDENVVRYAPLLKPFETPLHTKMRETLGEMEAFQALFQSSKQASSQLGAWCSDMYWFFALQEEEAKKLEGRQEQAYHRDKKRTQISSLDEEVAKLREAAEMVKNHVFGEPQPTLTHLSSKVLELHTWLLRYFERPTNSRCIVFVERRHTARLLHHVFSRIGGRYLKSSMIVGNSSKASDLNITFREQVMTLLRFKKGDLNCLFATSVAEEGLDIPDCNLVVRFDLYKTMIQYVQSRGRARHKNSRYLHMIEDRNLVHRQIVLEARQAERLMRQFCEALPEDRLLKGNDTELEDLVLSGKGFRTYTEPSTKAKLTYDSSLSVLAHFTAALPRQGDTASDPLYIVSSQGGRFVCEVILPENSPIPAVRGRPATKKAVAKRSAAFEACVQLREKHYLDENLLPIYTKQLPAMRNARLALNCKKTNAYDMMMKPKLWAETRGNFPEELYITVIELPDGLERPHQPLAILTRTLLPKLPVFPVFLNSGTESRVQLVPLSFAFKCNPDDVQRLTSYTLRAFKDVFNKTYEEAHSKMSYWFAPMRTSYQDFYGEQCGLRDIIDWSALEEVYDHVEYRWTPEVADEFLLDRYLVDKWDGGRRFFTERLSPGLRPTDPVPSDAVTGKKPEHKKDILNYSISLYKSSRAKADPTWNRNQPVLEASQVLHRRNMLARPEQREGGLRSKVYLCPEPLRISTLRPPAVATIYVFPAVIHRLDQYLIALEACQLLDLDISPELALEAVTKDSDNTEEHDEEMQNFRRGMGNNYERLEFMGDCFLKMATSIALFGQNPDDNEFDFHVKRMCLVCNQNLFDTAKEIKLTKYVRSMAFSRRTWYPEGLKMLEGKGHNKTGEEVMKHSLGDKTVADVCEALIGAAYLTHDHPGSWRPENWDNAVKAVTNLVSSPDHTMKKWSEYLDAYEKPAYLDAEATASQIDLVKQIETEHPYRFRSAKLLRSAFIHPSYPYNYEKVPSYQRLEFLGDSLIDNACITWLIYKFPEKDPQWLTEHKMAMVSNKFLGAVCVRLGFHKHLKYSHSQVESQIRDYVNEIREAEREAEGARDYWTTVKSPPKCLPDIVEAFVGALFVDSDYNFAEVEKFFTMHIEWYFEDISIYDSYANSHPVTRLHNYLWEEFGCSEHRVLAQELVTVVPGAPQKCIAGVIVHSQIIGEGVASAGKNAKIKAALAALDKLEGLPPFEFRDRYGCTCNQKADEDVDGEVDSENDMVEVGVAQDEDFRVVKGSLI</sequence>
<dbReference type="SUPFAM" id="SSF69065">
    <property type="entry name" value="RNase III domain-like"/>
    <property type="match status" value="2"/>
</dbReference>
<keyword evidence="15" id="KW-0464">Manganese</keyword>
<dbReference type="Pfam" id="PF00271">
    <property type="entry name" value="Helicase_C"/>
    <property type="match status" value="1"/>
</dbReference>
<dbReference type="PROSITE" id="PS51194">
    <property type="entry name" value="HELICASE_CTER"/>
    <property type="match status" value="1"/>
</dbReference>
<reference evidence="26 27" key="1">
    <citation type="submission" date="2024-02" db="EMBL/GenBank/DDBJ databases">
        <title>De novo assembly and annotation of 12 fungi associated with fruit tree decline syndrome in Ontario, Canada.</title>
        <authorList>
            <person name="Sulman M."/>
            <person name="Ellouze W."/>
            <person name="Ilyukhin E."/>
        </authorList>
    </citation>
    <scope>NUCLEOTIDE SEQUENCE [LARGE SCALE GENOMIC DNA]</scope>
    <source>
        <strain evidence="26 27">M1-105</strain>
    </source>
</reference>
<dbReference type="PROSITE" id="PS50137">
    <property type="entry name" value="DS_RBD"/>
    <property type="match status" value="1"/>
</dbReference>
<evidence type="ECO:0000256" key="3">
    <source>
        <dbReference type="ARBA" id="ARBA00020797"/>
    </source>
</evidence>
<keyword evidence="12" id="KW-0460">Magnesium</keyword>
<dbReference type="InterPro" id="IPR001650">
    <property type="entry name" value="Helicase_C-like"/>
</dbReference>
<evidence type="ECO:0000256" key="14">
    <source>
        <dbReference type="ARBA" id="ARBA00023118"/>
    </source>
</evidence>
<dbReference type="SUPFAM" id="SSF54768">
    <property type="entry name" value="dsRNA-binding domain-like"/>
    <property type="match status" value="1"/>
</dbReference>
<dbReference type="InterPro" id="IPR006935">
    <property type="entry name" value="Helicase/UvrB_N"/>
</dbReference>
<keyword evidence="11" id="KW-0067">ATP-binding</keyword>
<evidence type="ECO:0000256" key="11">
    <source>
        <dbReference type="ARBA" id="ARBA00022840"/>
    </source>
</evidence>
<comment type="cofactor">
    <cofactor evidence="2">
        <name>Mg(2+)</name>
        <dbReference type="ChEBI" id="CHEBI:18420"/>
    </cofactor>
</comment>
<accession>A0ABR3SFQ6</accession>
<organism evidence="26 27">
    <name type="scientific">Neofusicoccum ribis</name>
    <dbReference type="NCBI Taxonomy" id="45134"/>
    <lineage>
        <taxon>Eukaryota</taxon>
        <taxon>Fungi</taxon>
        <taxon>Dikarya</taxon>
        <taxon>Ascomycota</taxon>
        <taxon>Pezizomycotina</taxon>
        <taxon>Dothideomycetes</taxon>
        <taxon>Dothideomycetes incertae sedis</taxon>
        <taxon>Botryosphaeriales</taxon>
        <taxon>Botryosphaeriaceae</taxon>
        <taxon>Neofusicoccum</taxon>
    </lineage>
</organism>
<feature type="domain" description="Dicer dsRNA-binding fold" evidence="25">
    <location>
        <begin position="640"/>
        <end position="730"/>
    </location>
</feature>
<dbReference type="InterPro" id="IPR014001">
    <property type="entry name" value="Helicase_ATP-bd"/>
</dbReference>
<dbReference type="InterPro" id="IPR036389">
    <property type="entry name" value="RNase_III_sf"/>
</dbReference>
<keyword evidence="5" id="KW-0479">Metal-binding</keyword>
<keyword evidence="10" id="KW-0862">Zinc</keyword>
<dbReference type="CDD" id="cd18034">
    <property type="entry name" value="DEXHc_dicer"/>
    <property type="match status" value="1"/>
</dbReference>
<dbReference type="PROSITE" id="PS00517">
    <property type="entry name" value="RNASE_3_1"/>
    <property type="match status" value="1"/>
</dbReference>
<dbReference type="PROSITE" id="PS50142">
    <property type="entry name" value="RNASE_3_2"/>
    <property type="match status" value="2"/>
</dbReference>
<feature type="domain" description="PAZ" evidence="22">
    <location>
        <begin position="884"/>
        <end position="1011"/>
    </location>
</feature>
<evidence type="ECO:0000256" key="9">
    <source>
        <dbReference type="ARBA" id="ARBA00022806"/>
    </source>
</evidence>
<keyword evidence="4" id="KW-0930">Antiviral protein</keyword>
<dbReference type="InterPro" id="IPR005034">
    <property type="entry name" value="Dicer_dimerisation"/>
</dbReference>
<keyword evidence="8" id="KW-0378">Hydrolase</keyword>
<feature type="compositionally biased region" description="Polar residues" evidence="19">
    <location>
        <begin position="19"/>
        <end position="40"/>
    </location>
</feature>
<dbReference type="PROSITE" id="PS51327">
    <property type="entry name" value="DICER_DSRBF"/>
    <property type="match status" value="1"/>
</dbReference>
<keyword evidence="14" id="KW-0051">Antiviral defense</keyword>
<evidence type="ECO:0000256" key="15">
    <source>
        <dbReference type="ARBA" id="ARBA00023211"/>
    </source>
</evidence>
<protein>
    <recommendedName>
        <fullName evidence="3">Dicer-like protein 1</fullName>
    </recommendedName>
</protein>
<feature type="region of interest" description="Disordered" evidence="19">
    <location>
        <begin position="1"/>
        <end position="66"/>
    </location>
</feature>
<dbReference type="Pfam" id="PF24995">
    <property type="entry name" value="DSRM_2"/>
    <property type="match status" value="1"/>
</dbReference>
<keyword evidence="27" id="KW-1185">Reference proteome</keyword>
<feature type="domain" description="RNase III" evidence="21">
    <location>
        <begin position="1050"/>
        <end position="1194"/>
    </location>
</feature>
<keyword evidence="18" id="KW-0175">Coiled coil</keyword>
<keyword evidence="6" id="KW-0677">Repeat</keyword>
<feature type="domain" description="RNase III" evidence="21">
    <location>
        <begin position="1250"/>
        <end position="1401"/>
    </location>
</feature>
<evidence type="ECO:0000256" key="17">
    <source>
        <dbReference type="PROSITE-ProRule" id="PRU00657"/>
    </source>
</evidence>
<evidence type="ECO:0000256" key="4">
    <source>
        <dbReference type="ARBA" id="ARBA00022721"/>
    </source>
</evidence>
<comment type="caution">
    <text evidence="26">The sequence shown here is derived from an EMBL/GenBank/DDBJ whole genome shotgun (WGS) entry which is preliminary data.</text>
</comment>
<evidence type="ECO:0000313" key="26">
    <source>
        <dbReference type="EMBL" id="KAL1619743.1"/>
    </source>
</evidence>
<evidence type="ECO:0000259" key="20">
    <source>
        <dbReference type="PROSITE" id="PS50137"/>
    </source>
</evidence>
<evidence type="ECO:0000256" key="7">
    <source>
        <dbReference type="ARBA" id="ARBA00022741"/>
    </source>
</evidence>
<feature type="coiled-coil region" evidence="18">
    <location>
        <begin position="1347"/>
        <end position="1374"/>
    </location>
</feature>
<keyword evidence="7" id="KW-0547">Nucleotide-binding</keyword>
<dbReference type="Pfam" id="PF04851">
    <property type="entry name" value="ResIII"/>
    <property type="match status" value="1"/>
</dbReference>
<dbReference type="InterPro" id="IPR003100">
    <property type="entry name" value="PAZ_dom"/>
</dbReference>
<evidence type="ECO:0000256" key="18">
    <source>
        <dbReference type="SAM" id="Coils"/>
    </source>
</evidence>
<evidence type="ECO:0000256" key="10">
    <source>
        <dbReference type="ARBA" id="ARBA00022833"/>
    </source>
</evidence>
<evidence type="ECO:0000313" key="27">
    <source>
        <dbReference type="Proteomes" id="UP001521116"/>
    </source>
</evidence>
<dbReference type="InterPro" id="IPR027417">
    <property type="entry name" value="P-loop_NTPase"/>
</dbReference>
<evidence type="ECO:0000259" key="24">
    <source>
        <dbReference type="PROSITE" id="PS51194"/>
    </source>
</evidence>
<dbReference type="SMART" id="SM00487">
    <property type="entry name" value="DEXDc"/>
    <property type="match status" value="1"/>
</dbReference>
<evidence type="ECO:0000256" key="8">
    <source>
        <dbReference type="ARBA" id="ARBA00022801"/>
    </source>
</evidence>
<dbReference type="EMBL" id="JAJVDC020000182">
    <property type="protein sequence ID" value="KAL1619743.1"/>
    <property type="molecule type" value="Genomic_DNA"/>
</dbReference>
<dbReference type="Pfam" id="PF00636">
    <property type="entry name" value="Ribonuclease_3"/>
    <property type="match status" value="2"/>
</dbReference>
<dbReference type="PANTHER" id="PTHR14950">
    <property type="entry name" value="DICER-RELATED"/>
    <property type="match status" value="1"/>
</dbReference>
<dbReference type="PANTHER" id="PTHR14950:SF62">
    <property type="entry name" value="DICER-LIKE PROTEIN 1"/>
    <property type="match status" value="1"/>
</dbReference>
<dbReference type="InterPro" id="IPR014720">
    <property type="entry name" value="dsRBD_dom"/>
</dbReference>
<evidence type="ECO:0000256" key="16">
    <source>
        <dbReference type="ARBA" id="ARBA00035116"/>
    </source>
</evidence>
<evidence type="ECO:0000256" key="19">
    <source>
        <dbReference type="SAM" id="MobiDB-lite"/>
    </source>
</evidence>
<feature type="coiled-coil region" evidence="18">
    <location>
        <begin position="400"/>
        <end position="427"/>
    </location>
</feature>
<dbReference type="Gene3D" id="1.10.1520.10">
    <property type="entry name" value="Ribonuclease III domain"/>
    <property type="match status" value="2"/>
</dbReference>
<evidence type="ECO:0000259" key="25">
    <source>
        <dbReference type="PROSITE" id="PS51327"/>
    </source>
</evidence>
<evidence type="ECO:0000259" key="23">
    <source>
        <dbReference type="PROSITE" id="PS51192"/>
    </source>
</evidence>
<dbReference type="CDD" id="cd18802">
    <property type="entry name" value="SF2_C_dicer"/>
    <property type="match status" value="1"/>
</dbReference>
<dbReference type="SUPFAM" id="SSF52540">
    <property type="entry name" value="P-loop containing nucleoside triphosphate hydrolases"/>
    <property type="match status" value="1"/>
</dbReference>
<dbReference type="Pfam" id="PF03368">
    <property type="entry name" value="Dicer_dimer"/>
    <property type="match status" value="1"/>
</dbReference>
<evidence type="ECO:0000256" key="1">
    <source>
        <dbReference type="ARBA" id="ARBA00001936"/>
    </source>
</evidence>
<dbReference type="Gene3D" id="3.30.160.380">
    <property type="entry name" value="Dicer dimerisation domain"/>
    <property type="match status" value="1"/>
</dbReference>
<gene>
    <name evidence="26" type="primary">dcl1</name>
    <name evidence="26" type="ORF">SLS56_009999</name>
</gene>
<keyword evidence="13 17" id="KW-0694">RNA-binding</keyword>
<dbReference type="PROSITE" id="PS50821">
    <property type="entry name" value="PAZ"/>
    <property type="match status" value="1"/>
</dbReference>
<dbReference type="CDD" id="cd00593">
    <property type="entry name" value="RIBOc"/>
    <property type="match status" value="2"/>
</dbReference>
<evidence type="ECO:0000256" key="2">
    <source>
        <dbReference type="ARBA" id="ARBA00001946"/>
    </source>
</evidence>
<proteinExistence type="inferred from homology"/>
<dbReference type="Proteomes" id="UP001521116">
    <property type="component" value="Unassembled WGS sequence"/>
</dbReference>
<keyword evidence="9" id="KW-0347">Helicase</keyword>
<comment type="cofactor">
    <cofactor evidence="1">
        <name>Mn(2+)</name>
        <dbReference type="ChEBI" id="CHEBI:29035"/>
    </cofactor>
</comment>
<dbReference type="SMART" id="SM00535">
    <property type="entry name" value="RIBOc"/>
    <property type="match status" value="2"/>
</dbReference>
<evidence type="ECO:0000259" key="21">
    <source>
        <dbReference type="PROSITE" id="PS50142"/>
    </source>
</evidence>